<feature type="domain" description="N-acetyltransferase" evidence="1">
    <location>
        <begin position="131"/>
        <end position="287"/>
    </location>
</feature>
<dbReference type="SUPFAM" id="SSF55729">
    <property type="entry name" value="Acyl-CoA N-acyltransferases (Nat)"/>
    <property type="match status" value="1"/>
</dbReference>
<gene>
    <name evidence="2" type="primary">ablB</name>
    <name evidence="2" type="ORF">HR057_11695</name>
</gene>
<reference evidence="2" key="1">
    <citation type="submission" date="2020-06" db="EMBL/GenBank/DDBJ databases">
        <title>A novel thermopfilic bacterium from Erzurum, Turkey.</title>
        <authorList>
            <person name="Adiguzel A."/>
            <person name="Ay H."/>
            <person name="Baltaci M.O."/>
        </authorList>
    </citation>
    <scope>NUCLEOTIDE SEQUENCE</scope>
    <source>
        <strain evidence="2">P2</strain>
    </source>
</reference>
<dbReference type="InterPro" id="IPR000182">
    <property type="entry name" value="GNAT_dom"/>
</dbReference>
<keyword evidence="3" id="KW-1185">Reference proteome</keyword>
<protein>
    <submittedName>
        <fullName evidence="2">Putative beta-lysine N-acetyltransferase</fullName>
    </submittedName>
</protein>
<dbReference type="InterPro" id="IPR016181">
    <property type="entry name" value="Acyl_CoA_acyltransferase"/>
</dbReference>
<dbReference type="Pfam" id="PF00583">
    <property type="entry name" value="Acetyltransf_1"/>
    <property type="match status" value="1"/>
</dbReference>
<dbReference type="Proteomes" id="UP000625804">
    <property type="component" value="Unassembled WGS sequence"/>
</dbReference>
<dbReference type="AlphaFoldDB" id="A0A8J8K8W6"/>
<organism evidence="2 3">
    <name type="scientific">Calidifontibacillus erzurumensis</name>
    <dbReference type="NCBI Taxonomy" id="2741433"/>
    <lineage>
        <taxon>Bacteria</taxon>
        <taxon>Bacillati</taxon>
        <taxon>Bacillota</taxon>
        <taxon>Bacilli</taxon>
        <taxon>Bacillales</taxon>
        <taxon>Bacillaceae</taxon>
        <taxon>Calidifontibacillus/Schinkia group</taxon>
        <taxon>Calidifontibacillus</taxon>
    </lineage>
</organism>
<evidence type="ECO:0000259" key="1">
    <source>
        <dbReference type="PROSITE" id="PS51186"/>
    </source>
</evidence>
<dbReference type="PROSITE" id="PS51186">
    <property type="entry name" value="GNAT"/>
    <property type="match status" value="1"/>
</dbReference>
<dbReference type="RefSeq" id="WP_173731624.1">
    <property type="nucleotide sequence ID" value="NZ_JABTTE010000016.1"/>
</dbReference>
<evidence type="ECO:0000313" key="3">
    <source>
        <dbReference type="Proteomes" id="UP000625804"/>
    </source>
</evidence>
<evidence type="ECO:0000313" key="2">
    <source>
        <dbReference type="EMBL" id="NSL52416.1"/>
    </source>
</evidence>
<dbReference type="GO" id="GO:0008080">
    <property type="term" value="F:N-acetyltransferase activity"/>
    <property type="evidence" value="ECO:0007669"/>
    <property type="project" value="InterPro"/>
</dbReference>
<dbReference type="EMBL" id="JABTTE010000016">
    <property type="protein sequence ID" value="NSL52416.1"/>
    <property type="molecule type" value="Genomic_DNA"/>
</dbReference>
<comment type="caution">
    <text evidence="2">The sequence shown here is derived from an EMBL/GenBank/DDBJ whole genome shotgun (WGS) entry which is preliminary data.</text>
</comment>
<dbReference type="NCBIfam" id="TIGR03827">
    <property type="entry name" value="GNAT_ablB"/>
    <property type="match status" value="1"/>
</dbReference>
<dbReference type="Gene3D" id="3.40.630.30">
    <property type="match status" value="1"/>
</dbReference>
<sequence>MKPHYETKLLNTPHYTLQLYVDYFNERLRVDDYRGNMERIVKVLFEMMETYSFTKLIFYTRREHWRKLLSKGFTLEGTIDGFFNGSDNYIMTYYRTDERCISRKWIEENNIIQDIFAKGKKTEEANLPQNYSFRKATNNDSTELAKLYGRVFPVYPTPMDKAEYVEKMINSGTVFYLVEKKDGENTQIVSAASAEINKTNHNAELTDCATLPEHRKYGLMKKLLLQLEKDLVNDGIYCAYSLARALSYGMNAALYQLGYQYSGRLTNNCYIFSDQFEDMNVWVKDLTTK</sequence>
<dbReference type="InterPro" id="IPR022525">
    <property type="entry name" value="GNAT_AblB"/>
</dbReference>
<accession>A0A8J8K8W6</accession>
<name>A0A8J8K8W6_9BACI</name>
<proteinExistence type="predicted"/>